<dbReference type="PANTHER" id="PTHR30619">
    <property type="entry name" value="DNA INTERNALIZATION/COMPETENCE PROTEIN COMEC/REC2"/>
    <property type="match status" value="1"/>
</dbReference>
<reference evidence="2" key="1">
    <citation type="journal article" date="2015" name="Nature">
        <title>rRNA introns, odd ribosomes, and small enigmatic genomes across a large radiation of phyla.</title>
        <authorList>
            <person name="Brown C.T."/>
            <person name="Hug L.A."/>
            <person name="Thomas B.C."/>
            <person name="Sharon I."/>
            <person name="Castelle C.J."/>
            <person name="Singh A."/>
            <person name="Wilkins M.J."/>
            <person name="Williams K.H."/>
            <person name="Banfield J.F."/>
        </authorList>
    </citation>
    <scope>NUCLEOTIDE SEQUENCE [LARGE SCALE GENOMIC DNA]</scope>
</reference>
<dbReference type="InterPro" id="IPR052159">
    <property type="entry name" value="Competence_DNA_uptake"/>
</dbReference>
<dbReference type="Pfam" id="PF00753">
    <property type="entry name" value="Lactamase_B"/>
    <property type="match status" value="1"/>
</dbReference>
<gene>
    <name evidence="2" type="ORF">UU83_C0035G0002</name>
</gene>
<dbReference type="InterPro" id="IPR001279">
    <property type="entry name" value="Metallo-B-lactamas"/>
</dbReference>
<comment type="caution">
    <text evidence="2">The sequence shown here is derived from an EMBL/GenBank/DDBJ whole genome shotgun (WGS) entry which is preliminary data.</text>
</comment>
<dbReference type="Gene3D" id="3.60.15.10">
    <property type="entry name" value="Ribonuclease Z/Hydroxyacylglutathione hydrolase-like"/>
    <property type="match status" value="1"/>
</dbReference>
<organism evidence="2 3">
    <name type="scientific">Candidatus Jorgensenbacteria bacterium GW2011_GWF2_41_8</name>
    <dbReference type="NCBI Taxonomy" id="1618667"/>
    <lineage>
        <taxon>Bacteria</taxon>
        <taxon>Candidatus Joergenseniibacteriota</taxon>
    </lineage>
</organism>
<dbReference type="AlphaFoldDB" id="A0A0G0ZPK6"/>
<dbReference type="InterPro" id="IPR036866">
    <property type="entry name" value="RibonucZ/Hydroxyglut_hydro"/>
</dbReference>
<proteinExistence type="predicted"/>
<dbReference type="CDD" id="cd07731">
    <property type="entry name" value="ComA-like_MBL-fold"/>
    <property type="match status" value="1"/>
</dbReference>
<dbReference type="EMBL" id="LCCD01000035">
    <property type="protein sequence ID" value="KKS23996.1"/>
    <property type="molecule type" value="Genomic_DNA"/>
</dbReference>
<dbReference type="InterPro" id="IPR035681">
    <property type="entry name" value="ComA-like_MBL"/>
</dbReference>
<protein>
    <submittedName>
        <fullName evidence="2">Beta-lactamase domain protein</fullName>
    </submittedName>
</protein>
<dbReference type="SUPFAM" id="SSF56281">
    <property type="entry name" value="Metallo-hydrolase/oxidoreductase"/>
    <property type="match status" value="1"/>
</dbReference>
<evidence type="ECO:0000313" key="2">
    <source>
        <dbReference type="EMBL" id="KKS23996.1"/>
    </source>
</evidence>
<evidence type="ECO:0000259" key="1">
    <source>
        <dbReference type="SMART" id="SM00849"/>
    </source>
</evidence>
<dbReference type="Proteomes" id="UP000033856">
    <property type="component" value="Unassembled WGS sequence"/>
</dbReference>
<dbReference type="PANTHER" id="PTHR30619:SF1">
    <property type="entry name" value="RECOMBINATION PROTEIN 2"/>
    <property type="match status" value="1"/>
</dbReference>
<feature type="domain" description="Metallo-beta-lactamase" evidence="1">
    <location>
        <begin position="51"/>
        <end position="250"/>
    </location>
</feature>
<evidence type="ECO:0000313" key="3">
    <source>
        <dbReference type="Proteomes" id="UP000033856"/>
    </source>
</evidence>
<accession>A0A0G0ZPK6</accession>
<sequence length="296" mass="33222">MNMKNFLKLHKNKILSGGLLFLAALMALTGLYVWNLEHKPELQIYFFDVGQGDSIFIEAKDGTQILIDGGPTNKILPLLGGVMPFYDHSIDVVILTHPHADHVSGLMEVLKRYNVEMIFESGASYHTAEAKEFESMVIEKNIKKIIIDRPVKLSFFKNAALNFLFPDKSFEGQVLKNVHDSALISELDFEGKKILFMSDAEKNLERYLLQKGALEDIDVLKVGHHGSKTSSTADFLKIVKPEYAVISASDRNRYGHPHPDVLSRLSAIGAQIFRTDINGTIILNINNGRLTLQKEK</sequence>
<name>A0A0G0ZPK6_9BACT</name>
<dbReference type="SMART" id="SM00849">
    <property type="entry name" value="Lactamase_B"/>
    <property type="match status" value="1"/>
</dbReference>